<accession>A0A5M8G0R5</accession>
<dbReference type="Proteomes" id="UP000323909">
    <property type="component" value="Unassembled WGS sequence"/>
</dbReference>
<protein>
    <recommendedName>
        <fullName evidence="4">Secreted protein</fullName>
    </recommendedName>
</protein>
<keyword evidence="1" id="KW-0732">Signal</keyword>
<name>A0A5M8G0R5_PSEVE</name>
<gene>
    <name evidence="2" type="ORF">F3K53_00450</name>
</gene>
<sequence length="173" mass="19513">MHSNPFEFTFKGATFFFAMLWAGLTLAAQENICDNEKAIFQCQVRGGKNLALCPNYVGEQLTGIQYRFGREVNKELVFPTSNFDFKSFKSNHFVRYQTDYKRIKFSIGTYIYSLYSDYDGENPGGAVRSGGVVVSNSSEIPDIQISCTTIYIDNLEDIFPHVECDVVDALGCQ</sequence>
<evidence type="ECO:0000313" key="2">
    <source>
        <dbReference type="EMBL" id="KAA6189621.1"/>
    </source>
</evidence>
<evidence type="ECO:0000313" key="3">
    <source>
        <dbReference type="Proteomes" id="UP000323909"/>
    </source>
</evidence>
<reference evidence="2 3" key="1">
    <citation type="submission" date="2019-09" db="EMBL/GenBank/DDBJ databases">
        <title>Genomic sequencing of 4 copper resistant soil isolates.</title>
        <authorList>
            <person name="Havryliuk O."/>
        </authorList>
    </citation>
    <scope>NUCLEOTIDE SEQUENCE [LARGE SCALE GENOMIC DNA]</scope>
    <source>
        <strain evidence="2 3">UKR4</strain>
    </source>
</reference>
<feature type="signal peptide" evidence="1">
    <location>
        <begin position="1"/>
        <end position="27"/>
    </location>
</feature>
<proteinExistence type="predicted"/>
<organism evidence="2 3">
    <name type="scientific">Pseudomonas veronii</name>
    <dbReference type="NCBI Taxonomy" id="76761"/>
    <lineage>
        <taxon>Bacteria</taxon>
        <taxon>Pseudomonadati</taxon>
        <taxon>Pseudomonadota</taxon>
        <taxon>Gammaproteobacteria</taxon>
        <taxon>Pseudomonadales</taxon>
        <taxon>Pseudomonadaceae</taxon>
        <taxon>Pseudomonas</taxon>
    </lineage>
</organism>
<comment type="caution">
    <text evidence="2">The sequence shown here is derived from an EMBL/GenBank/DDBJ whole genome shotgun (WGS) entry which is preliminary data.</text>
</comment>
<dbReference type="EMBL" id="VWXT01000010">
    <property type="protein sequence ID" value="KAA6189621.1"/>
    <property type="molecule type" value="Genomic_DNA"/>
</dbReference>
<dbReference type="AlphaFoldDB" id="A0A5M8G0R5"/>
<feature type="chain" id="PRO_5024334632" description="Secreted protein" evidence="1">
    <location>
        <begin position="28"/>
        <end position="173"/>
    </location>
</feature>
<evidence type="ECO:0000256" key="1">
    <source>
        <dbReference type="SAM" id="SignalP"/>
    </source>
</evidence>
<evidence type="ECO:0008006" key="4">
    <source>
        <dbReference type="Google" id="ProtNLM"/>
    </source>
</evidence>
<dbReference type="RefSeq" id="WP_150054256.1">
    <property type="nucleotide sequence ID" value="NZ_VWXT01000010.1"/>
</dbReference>